<feature type="transmembrane region" description="Helical" evidence="1">
    <location>
        <begin position="35"/>
        <end position="54"/>
    </location>
</feature>
<dbReference type="Proteomes" id="UP000295681">
    <property type="component" value="Unassembled WGS sequence"/>
</dbReference>
<keyword evidence="1" id="KW-0812">Transmembrane</keyword>
<evidence type="ECO:0000313" key="3">
    <source>
        <dbReference type="Proteomes" id="UP000295681"/>
    </source>
</evidence>
<feature type="transmembrane region" description="Helical" evidence="1">
    <location>
        <begin position="60"/>
        <end position="78"/>
    </location>
</feature>
<evidence type="ECO:0000313" key="2">
    <source>
        <dbReference type="EMBL" id="TDG69506.1"/>
    </source>
</evidence>
<sequence>MKYKTELGATIKDVNRQTNKVFSKSFYKMQEFKKFLLSGSLLGTAIGVVIGASFSGFVKAFVSLIFGIFSFLTTAIFGKQHEMKWHIIPLEEFLQSLGSLLLIAGAVFFFLQLVNNILAKDKTERFGYDARLEEISQLHQEQKETNALLKQLIEQNQTKGD</sequence>
<dbReference type="Gene3D" id="1.10.1200.120">
    <property type="entry name" value="Large-conductance mechanosensitive channel, MscL, domain 1"/>
    <property type="match status" value="1"/>
</dbReference>
<dbReference type="EMBL" id="PUFI01000005">
    <property type="protein sequence ID" value="TDG69506.1"/>
    <property type="molecule type" value="Genomic_DNA"/>
</dbReference>
<feature type="transmembrane region" description="Helical" evidence="1">
    <location>
        <begin position="99"/>
        <end position="118"/>
    </location>
</feature>
<dbReference type="AlphaFoldDB" id="A0A4R5NAH7"/>
<proteinExistence type="predicted"/>
<dbReference type="InterPro" id="IPR037673">
    <property type="entry name" value="MSC/AndL"/>
</dbReference>
<keyword evidence="1" id="KW-1133">Transmembrane helix</keyword>
<dbReference type="InterPro" id="IPR036019">
    <property type="entry name" value="MscL_channel"/>
</dbReference>
<dbReference type="Pfam" id="PF01741">
    <property type="entry name" value="MscL"/>
    <property type="match status" value="1"/>
</dbReference>
<name>A0A4R5NAH7_9LACO</name>
<keyword evidence="3" id="KW-1185">Reference proteome</keyword>
<protein>
    <submittedName>
        <fullName evidence="2">Uncharacterized protein</fullName>
    </submittedName>
</protein>
<dbReference type="RefSeq" id="WP_010007264.1">
    <property type="nucleotide sequence ID" value="NZ_JAGYGP010000001.1"/>
</dbReference>
<reference evidence="2 3" key="1">
    <citation type="journal article" date="2019" name="Appl. Microbiol. Biotechnol.">
        <title>Uncovering carbohydrate metabolism through a genotype-phenotype association study of 56 lactic acid bacteria genomes.</title>
        <authorList>
            <person name="Buron-Moles G."/>
            <person name="Chailyan A."/>
            <person name="Dolejs I."/>
            <person name="Forster J."/>
            <person name="Miks M.H."/>
        </authorList>
    </citation>
    <scope>NUCLEOTIDE SEQUENCE [LARGE SCALE GENOMIC DNA]</scope>
    <source>
        <strain evidence="2 3">ATCC 700006</strain>
    </source>
</reference>
<comment type="caution">
    <text evidence="2">The sequence shown here is derived from an EMBL/GenBank/DDBJ whole genome shotgun (WGS) entry which is preliminary data.</text>
</comment>
<dbReference type="STRING" id="907931.GCA_000165675_01424"/>
<dbReference type="SUPFAM" id="SSF81330">
    <property type="entry name" value="Gated mechanosensitive channel"/>
    <property type="match status" value="1"/>
</dbReference>
<keyword evidence="1" id="KW-0472">Membrane</keyword>
<gene>
    <name evidence="2" type="ORF">C5L23_000968</name>
</gene>
<accession>A0A4R5NAH7</accession>
<evidence type="ECO:0000256" key="1">
    <source>
        <dbReference type="SAM" id="Phobius"/>
    </source>
</evidence>
<organism evidence="2 3">
    <name type="scientific">Leuconostoc fallax</name>
    <dbReference type="NCBI Taxonomy" id="1251"/>
    <lineage>
        <taxon>Bacteria</taxon>
        <taxon>Bacillati</taxon>
        <taxon>Bacillota</taxon>
        <taxon>Bacilli</taxon>
        <taxon>Lactobacillales</taxon>
        <taxon>Lactobacillaceae</taxon>
        <taxon>Leuconostoc</taxon>
    </lineage>
</organism>